<feature type="chain" id="PRO_5030819621" description="Secreted protein" evidence="1">
    <location>
        <begin position="28"/>
        <end position="133"/>
    </location>
</feature>
<protein>
    <recommendedName>
        <fullName evidence="4">Secreted protein</fullName>
    </recommendedName>
</protein>
<keyword evidence="3" id="KW-1185">Reference proteome</keyword>
<keyword evidence="1" id="KW-0732">Signal</keyword>
<accession>A0A7W7CG12</accession>
<dbReference type="RefSeq" id="WP_185004649.1">
    <property type="nucleotide sequence ID" value="NZ_BAAAUI010000052.1"/>
</dbReference>
<reference evidence="2 3" key="1">
    <citation type="submission" date="2020-08" db="EMBL/GenBank/DDBJ databases">
        <title>Sequencing the genomes of 1000 actinobacteria strains.</title>
        <authorList>
            <person name="Klenk H.-P."/>
        </authorList>
    </citation>
    <scope>NUCLEOTIDE SEQUENCE [LARGE SCALE GENOMIC DNA]</scope>
    <source>
        <strain evidence="2 3">DSM 44230</strain>
    </source>
</reference>
<gene>
    <name evidence="2" type="ORF">HNR67_004947</name>
</gene>
<evidence type="ECO:0000256" key="1">
    <source>
        <dbReference type="SAM" id="SignalP"/>
    </source>
</evidence>
<evidence type="ECO:0008006" key="4">
    <source>
        <dbReference type="Google" id="ProtNLM"/>
    </source>
</evidence>
<proteinExistence type="predicted"/>
<evidence type="ECO:0000313" key="2">
    <source>
        <dbReference type="EMBL" id="MBB4678829.1"/>
    </source>
</evidence>
<name>A0A7W7CG12_9PSEU</name>
<dbReference type="Proteomes" id="UP000533598">
    <property type="component" value="Unassembled WGS sequence"/>
</dbReference>
<comment type="caution">
    <text evidence="2">The sequence shown here is derived from an EMBL/GenBank/DDBJ whole genome shotgun (WGS) entry which is preliminary data.</text>
</comment>
<dbReference type="AlphaFoldDB" id="A0A7W7CG12"/>
<evidence type="ECO:0000313" key="3">
    <source>
        <dbReference type="Proteomes" id="UP000533598"/>
    </source>
</evidence>
<organism evidence="2 3">
    <name type="scientific">Crossiella cryophila</name>
    <dbReference type="NCBI Taxonomy" id="43355"/>
    <lineage>
        <taxon>Bacteria</taxon>
        <taxon>Bacillati</taxon>
        <taxon>Actinomycetota</taxon>
        <taxon>Actinomycetes</taxon>
        <taxon>Pseudonocardiales</taxon>
        <taxon>Pseudonocardiaceae</taxon>
        <taxon>Crossiella</taxon>
    </lineage>
</organism>
<dbReference type="EMBL" id="JACHMH010000001">
    <property type="protein sequence ID" value="MBB4678829.1"/>
    <property type="molecule type" value="Genomic_DNA"/>
</dbReference>
<sequence>MRTTARTAIAAFFVGALAILIPGVAQADISRSLVHDGVYNGEFYYNAAKNLVRITDGKDNDHLYIDVGYRSEPCGTVNDACEPSPKLRYRNAQANSGYSGYHQLRPAGAYLFIKLCNDDTPPDTCTKWFMTSS</sequence>
<feature type="signal peptide" evidence="1">
    <location>
        <begin position="1"/>
        <end position="27"/>
    </location>
</feature>